<dbReference type="SMART" id="SM00116">
    <property type="entry name" value="CBS"/>
    <property type="match status" value="2"/>
</dbReference>
<sequence length="621" mass="67356">MTAFSEGLRRFFNLRGRPHSLQATFRWLFLFMLIGFIAGLGAILFQTLCELGMHYFLDGMAGYRPTSVPGEKAILPHTDTQFNRWILLVLPAIGGLVSGFIVYTWAPEAEGHGTDGAIDAYHNKGGIIRGRVPIIKTIASTITLTTGGSGGREGPIAQIGAGFGSFLATRLKLSERERRIMLAAGMGAGVGAIFRAPLAGALFASEVLYSDADFESDVLIPAGIASVVAYCVYCLVYGWGSLFQAPDFRFDNPLELGPYLVLALVLVGGGFLYVKCFYGVRDLFKIIPIKNHYKPAIGGLLTGVVGFYLPESLAFGYGIVQTGLVGNAPLLLLLGVAAGKIVTTSFTIGSGGSGGVFGPSVVIGGALGGAVGTLFHDFFPNLVTHPGAFVLVGMAGFFTAVSSTPVSTIIFVSEMTNSYHLLLPSLMVCFLCHMLSKNFSIYEEQVPDKFSSPAHAGELFVDVLQQYKVRDLLDQMRSVRTVPEDMAFKRFKELISTTEQHYFPVVDESSRLTGIFSLNDVRCILFEPQLEELVRVKDIANPDIIATTPLEDLNTVLKKFTIKNIDRIPVVQDNDSSKLLGMLGRREVIAFYNKKVAEHWGDKAMEVADNDTCAIESLPPH</sequence>
<keyword evidence="2" id="KW-0813">Transport</keyword>
<dbReference type="Pfam" id="PF00571">
    <property type="entry name" value="CBS"/>
    <property type="match status" value="2"/>
</dbReference>
<evidence type="ECO:0000256" key="3">
    <source>
        <dbReference type="ARBA" id="ARBA00022692"/>
    </source>
</evidence>
<evidence type="ECO:0000256" key="4">
    <source>
        <dbReference type="ARBA" id="ARBA00022989"/>
    </source>
</evidence>
<dbReference type="OrthoDB" id="9767361at2"/>
<dbReference type="InterPro" id="IPR014743">
    <property type="entry name" value="Cl-channel_core"/>
</dbReference>
<dbReference type="InterPro" id="IPR001807">
    <property type="entry name" value="ClC"/>
</dbReference>
<keyword evidence="8" id="KW-0868">Chloride</keyword>
<comment type="subcellular location">
    <subcellularLocation>
        <location evidence="1">Membrane</location>
        <topology evidence="1">Multi-pass membrane protein</topology>
    </subcellularLocation>
</comment>
<accession>A0A6P1ZFS8</accession>
<keyword evidence="4 11" id="KW-1133">Transmembrane helix</keyword>
<dbReference type="EMBL" id="QMIF01000006">
    <property type="protein sequence ID" value="TVM33662.1"/>
    <property type="molecule type" value="Genomic_DNA"/>
</dbReference>
<dbReference type="Gene3D" id="1.10.3080.10">
    <property type="entry name" value="Clc chloride channel"/>
    <property type="match status" value="1"/>
</dbReference>
<feature type="transmembrane region" description="Helical" evidence="11">
    <location>
        <begin position="27"/>
        <end position="48"/>
    </location>
</feature>
<evidence type="ECO:0000313" key="13">
    <source>
        <dbReference type="EMBL" id="TVM33662.1"/>
    </source>
</evidence>
<name>A0A6P1ZFS8_9BACT</name>
<evidence type="ECO:0000256" key="5">
    <source>
        <dbReference type="ARBA" id="ARBA00023065"/>
    </source>
</evidence>
<feature type="transmembrane region" description="Helical" evidence="11">
    <location>
        <begin position="85"/>
        <end position="106"/>
    </location>
</feature>
<evidence type="ECO:0000256" key="2">
    <source>
        <dbReference type="ARBA" id="ARBA00022448"/>
    </source>
</evidence>
<keyword evidence="3 11" id="KW-0812">Transmembrane</keyword>
<reference evidence="13 14" key="1">
    <citation type="submission" date="2018-06" db="EMBL/GenBank/DDBJ databases">
        <title>Complete genome of Desulfovibrio marinus P48SEP.</title>
        <authorList>
            <person name="Crispim J.S."/>
            <person name="Vidigal P.M.P."/>
            <person name="Silva L.C.F."/>
            <person name="Araujo L.C."/>
            <person name="Laguardia C.N."/>
            <person name="Dias R.S."/>
            <person name="Sousa M.P."/>
            <person name="Paula S.O."/>
            <person name="Silva C."/>
        </authorList>
    </citation>
    <scope>NUCLEOTIDE SEQUENCE [LARGE SCALE GENOMIC DNA]</scope>
    <source>
        <strain evidence="13 14">P48SEP</strain>
    </source>
</reference>
<evidence type="ECO:0000256" key="6">
    <source>
        <dbReference type="ARBA" id="ARBA00023136"/>
    </source>
</evidence>
<gene>
    <name evidence="13" type="ORF">DQK91_10550</name>
</gene>
<dbReference type="PRINTS" id="PR00762">
    <property type="entry name" value="CLCHANNEL"/>
</dbReference>
<feature type="transmembrane region" description="Helical" evidence="11">
    <location>
        <begin position="356"/>
        <end position="375"/>
    </location>
</feature>
<dbReference type="AlphaFoldDB" id="A0A6P1ZFS8"/>
<dbReference type="InterPro" id="IPR050368">
    <property type="entry name" value="ClC-type_chloride_channel"/>
</dbReference>
<dbReference type="FunFam" id="1.10.3080.10:FF:000018">
    <property type="entry name" value="Chloride transporter, ClC family"/>
    <property type="match status" value="1"/>
</dbReference>
<evidence type="ECO:0000256" key="1">
    <source>
        <dbReference type="ARBA" id="ARBA00004141"/>
    </source>
</evidence>
<keyword evidence="9" id="KW-0407">Ion channel</keyword>
<dbReference type="Proteomes" id="UP000434052">
    <property type="component" value="Unassembled WGS sequence"/>
</dbReference>
<keyword evidence="6 11" id="KW-0472">Membrane</keyword>
<evidence type="ECO:0000256" key="11">
    <source>
        <dbReference type="SAM" id="Phobius"/>
    </source>
</evidence>
<dbReference type="InterPro" id="IPR000644">
    <property type="entry name" value="CBS_dom"/>
</dbReference>
<keyword evidence="7" id="KW-0869">Chloride channel</keyword>
<comment type="caution">
    <text evidence="13">The sequence shown here is derived from an EMBL/GenBank/DDBJ whole genome shotgun (WGS) entry which is preliminary data.</text>
</comment>
<dbReference type="RefSeq" id="WP_144305326.1">
    <property type="nucleotide sequence ID" value="NZ_QMIF01000006.1"/>
</dbReference>
<dbReference type="PANTHER" id="PTHR43427:SF6">
    <property type="entry name" value="CHLORIDE CHANNEL PROTEIN CLC-E"/>
    <property type="match status" value="1"/>
</dbReference>
<dbReference type="GO" id="GO:0005254">
    <property type="term" value="F:chloride channel activity"/>
    <property type="evidence" value="ECO:0007669"/>
    <property type="project" value="UniProtKB-KW"/>
</dbReference>
<dbReference type="SUPFAM" id="SSF81340">
    <property type="entry name" value="Clc chloride channel"/>
    <property type="match status" value="1"/>
</dbReference>
<organism evidence="13 14">
    <name type="scientific">Oceanidesulfovibrio marinus</name>
    <dbReference type="NCBI Taxonomy" id="370038"/>
    <lineage>
        <taxon>Bacteria</taxon>
        <taxon>Pseudomonadati</taxon>
        <taxon>Thermodesulfobacteriota</taxon>
        <taxon>Desulfovibrionia</taxon>
        <taxon>Desulfovibrionales</taxon>
        <taxon>Desulfovibrionaceae</taxon>
        <taxon>Oceanidesulfovibrio</taxon>
    </lineage>
</organism>
<dbReference type="Pfam" id="PF00654">
    <property type="entry name" value="Voltage_CLC"/>
    <property type="match status" value="1"/>
</dbReference>
<evidence type="ECO:0000256" key="8">
    <source>
        <dbReference type="ARBA" id="ARBA00023214"/>
    </source>
</evidence>
<dbReference type="CDD" id="cd04613">
    <property type="entry name" value="CBS_pair_voltage-gated_CLC_bac"/>
    <property type="match status" value="1"/>
</dbReference>
<evidence type="ECO:0000313" key="14">
    <source>
        <dbReference type="Proteomes" id="UP000434052"/>
    </source>
</evidence>
<keyword evidence="10" id="KW-0129">CBS domain</keyword>
<evidence type="ECO:0000256" key="9">
    <source>
        <dbReference type="ARBA" id="ARBA00023303"/>
    </source>
</evidence>
<dbReference type="PANTHER" id="PTHR43427">
    <property type="entry name" value="CHLORIDE CHANNEL PROTEIN CLC-E"/>
    <property type="match status" value="1"/>
</dbReference>
<dbReference type="PROSITE" id="PS51371">
    <property type="entry name" value="CBS"/>
    <property type="match status" value="2"/>
</dbReference>
<protein>
    <submittedName>
        <fullName evidence="13">Chloride channel protein</fullName>
    </submittedName>
</protein>
<evidence type="ECO:0000256" key="10">
    <source>
        <dbReference type="PROSITE-ProRule" id="PRU00703"/>
    </source>
</evidence>
<feature type="transmembrane region" description="Helical" evidence="11">
    <location>
        <begin position="218"/>
        <end position="239"/>
    </location>
</feature>
<feature type="domain" description="CBS" evidence="12">
    <location>
        <begin position="475"/>
        <end position="532"/>
    </location>
</feature>
<dbReference type="SUPFAM" id="SSF54631">
    <property type="entry name" value="CBS-domain pair"/>
    <property type="match status" value="1"/>
</dbReference>
<dbReference type="Gene3D" id="3.10.580.10">
    <property type="entry name" value="CBS-domain"/>
    <property type="match status" value="1"/>
</dbReference>
<dbReference type="GO" id="GO:0034707">
    <property type="term" value="C:chloride channel complex"/>
    <property type="evidence" value="ECO:0007669"/>
    <property type="project" value="UniProtKB-KW"/>
</dbReference>
<feature type="transmembrane region" description="Helical" evidence="11">
    <location>
        <begin position="259"/>
        <end position="280"/>
    </location>
</feature>
<proteinExistence type="predicted"/>
<evidence type="ECO:0000259" key="12">
    <source>
        <dbReference type="PROSITE" id="PS51371"/>
    </source>
</evidence>
<keyword evidence="5" id="KW-0406">Ion transport</keyword>
<feature type="transmembrane region" description="Helical" evidence="11">
    <location>
        <begin position="387"/>
        <end position="412"/>
    </location>
</feature>
<feature type="transmembrane region" description="Helical" evidence="11">
    <location>
        <begin position="180"/>
        <end position="198"/>
    </location>
</feature>
<dbReference type="CDD" id="cd00400">
    <property type="entry name" value="Voltage_gated_ClC"/>
    <property type="match status" value="1"/>
</dbReference>
<feature type="domain" description="CBS" evidence="12">
    <location>
        <begin position="540"/>
        <end position="598"/>
    </location>
</feature>
<evidence type="ECO:0000256" key="7">
    <source>
        <dbReference type="ARBA" id="ARBA00023173"/>
    </source>
</evidence>
<dbReference type="InterPro" id="IPR046342">
    <property type="entry name" value="CBS_dom_sf"/>
</dbReference>